<accession>A0A1S8A9F3</accession>
<dbReference type="AlphaFoldDB" id="A0A1S8A9F3"/>
<keyword evidence="2" id="KW-1185">Reference proteome</keyword>
<evidence type="ECO:0000313" key="1">
    <source>
        <dbReference type="EMBL" id="GAW26708.1"/>
    </source>
</evidence>
<reference evidence="1" key="1">
    <citation type="submission" date="2016-03" db="EMBL/GenBank/DDBJ databases">
        <title>Draft genome sequence of Rosellinia necatrix.</title>
        <authorList>
            <person name="Kanematsu S."/>
        </authorList>
    </citation>
    <scope>NUCLEOTIDE SEQUENCE [LARGE SCALE GENOMIC DNA]</scope>
    <source>
        <strain evidence="1">W97</strain>
    </source>
</reference>
<name>A0A1S8A9F3_ROSNE</name>
<organism evidence="1">
    <name type="scientific">Rosellinia necatrix</name>
    <name type="common">White root-rot fungus</name>
    <dbReference type="NCBI Taxonomy" id="77044"/>
    <lineage>
        <taxon>Eukaryota</taxon>
        <taxon>Fungi</taxon>
        <taxon>Dikarya</taxon>
        <taxon>Ascomycota</taxon>
        <taxon>Pezizomycotina</taxon>
        <taxon>Sordariomycetes</taxon>
        <taxon>Xylariomycetidae</taxon>
        <taxon>Xylariales</taxon>
        <taxon>Xylariaceae</taxon>
        <taxon>Rosellinia</taxon>
    </lineage>
</organism>
<gene>
    <name evidence="1" type="ORF">SAMD00023353_4400690</name>
</gene>
<sequence>MPRRGIAPAMKRKIGKGLGAQTKLVTQAAGLKSSYSREMITDQRSSPSRAMELVMNKYRHNCSISDQ</sequence>
<proteinExistence type="predicted"/>
<protein>
    <submittedName>
        <fullName evidence="1">Uncharacterized protein</fullName>
    </submittedName>
</protein>
<dbReference type="EMBL" id="DF977489">
    <property type="protein sequence ID" value="GAW26708.1"/>
    <property type="molecule type" value="Genomic_DNA"/>
</dbReference>
<dbReference type="Proteomes" id="UP000054516">
    <property type="component" value="Unassembled WGS sequence"/>
</dbReference>
<evidence type="ECO:0000313" key="2">
    <source>
        <dbReference type="Proteomes" id="UP000054516"/>
    </source>
</evidence>